<evidence type="ECO:0000256" key="1">
    <source>
        <dbReference type="ARBA" id="ARBA00022737"/>
    </source>
</evidence>
<sequence length="429" mass="51030">METILTELISLPIFMNEFGKQLYIVRKHKNLTLRQLDELSGVKFVRIGRFENDKEQPTLEIIRKLENALGVSFEQLENVSREIKELYARFVDTLIYDRNDLNQYIELINKNRGIYLVNSHYPIILLILYIIDIHKNNLAEAEKIEEELEKLLLANSEYCQLYYEYKGVRFYLQEHYEEAANILTYAMTIANNYKQNTMICYHLSMVNMSRNIYIEALSYADMAKKGFVEFASFKRILYIEGQIGSIYSQMRRFDLAINKYTTCLTVCETLDVSPTTKALFYRNLSWIYIKSGNYSQSLAYLEKAEILDPENIYLRMYKIWCNYKLGRYNTARSLTIQYKAIEENKSFKKRFKLFCELVYKEGTMPTLPLLKSAIDVYDEFAAKCNFELMNFYIDIVIDLLKQRDDDKRLIQYLETKIKINNEINQQRNY</sequence>
<dbReference type="CDD" id="cd00093">
    <property type="entry name" value="HTH_XRE"/>
    <property type="match status" value="1"/>
</dbReference>
<dbReference type="SMART" id="SM00530">
    <property type="entry name" value="HTH_XRE"/>
    <property type="match status" value="1"/>
</dbReference>
<dbReference type="AlphaFoldDB" id="A0AB35USA8"/>
<evidence type="ECO:0000313" key="7">
    <source>
        <dbReference type="Proteomes" id="UP001276902"/>
    </source>
</evidence>
<keyword evidence="4" id="KW-0175">Coiled coil</keyword>
<evidence type="ECO:0000256" key="2">
    <source>
        <dbReference type="ARBA" id="ARBA00022803"/>
    </source>
</evidence>
<evidence type="ECO:0000256" key="3">
    <source>
        <dbReference type="PROSITE-ProRule" id="PRU00339"/>
    </source>
</evidence>
<dbReference type="Pfam" id="PF07719">
    <property type="entry name" value="TPR_2"/>
    <property type="match status" value="1"/>
</dbReference>
<dbReference type="InterPro" id="IPR019734">
    <property type="entry name" value="TPR_rpt"/>
</dbReference>
<gene>
    <name evidence="6" type="ORF">MQE39_16090</name>
</gene>
<dbReference type="EMBL" id="JALDAW010000023">
    <property type="protein sequence ID" value="MDY5169640.1"/>
    <property type="molecule type" value="Genomic_DNA"/>
</dbReference>
<evidence type="ECO:0000256" key="4">
    <source>
        <dbReference type="SAM" id="Coils"/>
    </source>
</evidence>
<dbReference type="SUPFAM" id="SSF48452">
    <property type="entry name" value="TPR-like"/>
    <property type="match status" value="1"/>
</dbReference>
<dbReference type="InterPro" id="IPR001387">
    <property type="entry name" value="Cro/C1-type_HTH"/>
</dbReference>
<organism evidence="6 7">
    <name type="scientific">Dielma fastidiosa</name>
    <dbReference type="NCBI Taxonomy" id="1034346"/>
    <lineage>
        <taxon>Bacteria</taxon>
        <taxon>Bacillati</taxon>
        <taxon>Bacillota</taxon>
        <taxon>Erysipelotrichia</taxon>
        <taxon>Erysipelotrichales</taxon>
        <taxon>Erysipelotrichaceae</taxon>
        <taxon>Dielma</taxon>
    </lineage>
</organism>
<accession>A0AB35USA8</accession>
<dbReference type="InterPro" id="IPR011990">
    <property type="entry name" value="TPR-like_helical_dom_sf"/>
</dbReference>
<protein>
    <submittedName>
        <fullName evidence="6">Helix-turn-helix domain-containing protein</fullName>
    </submittedName>
</protein>
<comment type="caution">
    <text evidence="6">The sequence shown here is derived from an EMBL/GenBank/DDBJ whole genome shotgun (WGS) entry which is preliminary data.</text>
</comment>
<dbReference type="InterPro" id="IPR013105">
    <property type="entry name" value="TPR_2"/>
</dbReference>
<reference evidence="6" key="1">
    <citation type="submission" date="2022-03" db="EMBL/GenBank/DDBJ databases">
        <title>First case of bacteraemia caused by Dielma fastidiosa in a patient hospitalised with diverticulitis.</title>
        <authorList>
            <person name="Forman-Ankjaer B."/>
            <person name="Hvid-Jensen F."/>
            <person name="Kobel C.M."/>
            <person name="Greve T."/>
        </authorList>
    </citation>
    <scope>NUCLEOTIDE SEQUENCE</scope>
    <source>
        <strain evidence="6">AUH_DF_2021</strain>
    </source>
</reference>
<name>A0AB35USA8_9FIRM</name>
<dbReference type="GO" id="GO:0003677">
    <property type="term" value="F:DNA binding"/>
    <property type="evidence" value="ECO:0007669"/>
    <property type="project" value="InterPro"/>
</dbReference>
<dbReference type="Proteomes" id="UP001276902">
    <property type="component" value="Unassembled WGS sequence"/>
</dbReference>
<dbReference type="Gene3D" id="1.10.260.40">
    <property type="entry name" value="lambda repressor-like DNA-binding domains"/>
    <property type="match status" value="1"/>
</dbReference>
<feature type="repeat" description="TPR" evidence="3">
    <location>
        <begin position="278"/>
        <end position="311"/>
    </location>
</feature>
<dbReference type="PROSITE" id="PS50943">
    <property type="entry name" value="HTH_CROC1"/>
    <property type="match status" value="1"/>
</dbReference>
<proteinExistence type="predicted"/>
<dbReference type="InterPro" id="IPR010982">
    <property type="entry name" value="Lambda_DNA-bd_dom_sf"/>
</dbReference>
<keyword evidence="2 3" id="KW-0802">TPR repeat</keyword>
<evidence type="ECO:0000313" key="6">
    <source>
        <dbReference type="EMBL" id="MDY5169640.1"/>
    </source>
</evidence>
<dbReference type="PROSITE" id="PS50005">
    <property type="entry name" value="TPR"/>
    <property type="match status" value="1"/>
</dbReference>
<dbReference type="SMART" id="SM00028">
    <property type="entry name" value="TPR"/>
    <property type="match status" value="2"/>
</dbReference>
<feature type="domain" description="HTH cro/C1-type" evidence="5">
    <location>
        <begin position="22"/>
        <end position="76"/>
    </location>
</feature>
<evidence type="ECO:0000259" key="5">
    <source>
        <dbReference type="PROSITE" id="PS50943"/>
    </source>
</evidence>
<dbReference type="Pfam" id="PF13176">
    <property type="entry name" value="TPR_7"/>
    <property type="match status" value="1"/>
</dbReference>
<dbReference type="Pfam" id="PF01381">
    <property type="entry name" value="HTH_3"/>
    <property type="match status" value="1"/>
</dbReference>
<feature type="coiled-coil region" evidence="4">
    <location>
        <begin position="131"/>
        <end position="161"/>
    </location>
</feature>
<dbReference type="RefSeq" id="WP_320884863.1">
    <property type="nucleotide sequence ID" value="NZ_JALDAW010000023.1"/>
</dbReference>
<dbReference type="SUPFAM" id="SSF47413">
    <property type="entry name" value="lambda repressor-like DNA-binding domains"/>
    <property type="match status" value="1"/>
</dbReference>
<keyword evidence="1" id="KW-0677">Repeat</keyword>
<dbReference type="Gene3D" id="1.25.40.10">
    <property type="entry name" value="Tetratricopeptide repeat domain"/>
    <property type="match status" value="1"/>
</dbReference>